<keyword evidence="2" id="KW-1185">Reference proteome</keyword>
<accession>A0A553I743</accession>
<evidence type="ECO:0000313" key="1">
    <source>
        <dbReference type="EMBL" id="TRX96025.1"/>
    </source>
</evidence>
<dbReference type="SUPFAM" id="SSF55486">
    <property type="entry name" value="Metalloproteases ('zincins'), catalytic domain"/>
    <property type="match status" value="1"/>
</dbReference>
<dbReference type="EMBL" id="VFLP01000013">
    <property type="protein sequence ID" value="TRX96025.1"/>
    <property type="molecule type" value="Genomic_DNA"/>
</dbReference>
<proteinExistence type="predicted"/>
<sequence length="193" mass="21065">MRFSIAAVVAYVTYATTASAALSWSLQKAANPTADQSDAYQRIESAMKLAVARYARFTSASKTIKVYYSPGVPTAEANYNGDLRFGSDRAYMTERTAMHEIAHTLGVGQTAAFDRNCAANNWPKATPLLQEFLSISEFTDSSIANKSFDGPSAKINCGGGHFWPYGLNYESEWSETNGNRHVQMVDAMLADGM</sequence>
<dbReference type="AlphaFoldDB" id="A0A553I743"/>
<name>A0A553I743_9PEZI</name>
<protein>
    <submittedName>
        <fullName evidence="1">Uncharacterized protein</fullName>
    </submittedName>
</protein>
<reference evidence="2" key="1">
    <citation type="submission" date="2019-06" db="EMBL/GenBank/DDBJ databases">
        <title>Draft genome sequence of the griseofulvin-producing fungus Xylaria cubensis strain G536.</title>
        <authorList>
            <person name="Mead M.E."/>
            <person name="Raja H.A."/>
            <person name="Steenwyk J.L."/>
            <person name="Knowles S.L."/>
            <person name="Oberlies N.H."/>
            <person name="Rokas A."/>
        </authorList>
    </citation>
    <scope>NUCLEOTIDE SEQUENCE [LARGE SCALE GENOMIC DNA]</scope>
    <source>
        <strain evidence="2">G536</strain>
    </source>
</reference>
<dbReference type="Proteomes" id="UP000319160">
    <property type="component" value="Unassembled WGS sequence"/>
</dbReference>
<dbReference type="OrthoDB" id="4426724at2759"/>
<evidence type="ECO:0000313" key="2">
    <source>
        <dbReference type="Proteomes" id="UP000319160"/>
    </source>
</evidence>
<organism evidence="1 2">
    <name type="scientific">Xylaria flabelliformis</name>
    <dbReference type="NCBI Taxonomy" id="2512241"/>
    <lineage>
        <taxon>Eukaryota</taxon>
        <taxon>Fungi</taxon>
        <taxon>Dikarya</taxon>
        <taxon>Ascomycota</taxon>
        <taxon>Pezizomycotina</taxon>
        <taxon>Sordariomycetes</taxon>
        <taxon>Xylariomycetidae</taxon>
        <taxon>Xylariales</taxon>
        <taxon>Xylariaceae</taxon>
        <taxon>Xylaria</taxon>
    </lineage>
</organism>
<comment type="caution">
    <text evidence="1">The sequence shown here is derived from an EMBL/GenBank/DDBJ whole genome shotgun (WGS) entry which is preliminary data.</text>
</comment>
<gene>
    <name evidence="1" type="ORF">FHL15_003167</name>
</gene>